<feature type="transmembrane region" description="Helical" evidence="9">
    <location>
        <begin position="96"/>
        <end position="114"/>
    </location>
</feature>
<dbReference type="AlphaFoldDB" id="A0A1R4IIY2"/>
<evidence type="ECO:0000256" key="6">
    <source>
        <dbReference type="ARBA" id="ARBA00022847"/>
    </source>
</evidence>
<evidence type="ECO:0000256" key="4">
    <source>
        <dbReference type="ARBA" id="ARBA00022475"/>
    </source>
</evidence>
<dbReference type="InterPro" id="IPR051084">
    <property type="entry name" value="H+-coupled_symporters"/>
</dbReference>
<evidence type="ECO:0000256" key="1">
    <source>
        <dbReference type="ARBA" id="ARBA00004651"/>
    </source>
</evidence>
<evidence type="ECO:0000256" key="8">
    <source>
        <dbReference type="ARBA" id="ARBA00023136"/>
    </source>
</evidence>
<dbReference type="InterPro" id="IPR011701">
    <property type="entry name" value="MFS"/>
</dbReference>
<dbReference type="RefSeq" id="WP_087133575.1">
    <property type="nucleotide sequence ID" value="NZ_CP126965.1"/>
</dbReference>
<evidence type="ECO:0000256" key="9">
    <source>
        <dbReference type="SAM" id="Phobius"/>
    </source>
</evidence>
<dbReference type="InterPro" id="IPR036259">
    <property type="entry name" value="MFS_trans_sf"/>
</dbReference>
<keyword evidence="5 9" id="KW-0812">Transmembrane</keyword>
<dbReference type="InterPro" id="IPR005829">
    <property type="entry name" value="Sugar_transporter_CS"/>
</dbReference>
<dbReference type="InterPro" id="IPR020846">
    <property type="entry name" value="MFS_dom"/>
</dbReference>
<keyword evidence="6" id="KW-0769">Symport</keyword>
<comment type="similarity">
    <text evidence="2">Belongs to the major facilitator superfamily. Metabolite:H+ Symporter (MHS) family (TC 2.A.1.6) family.</text>
</comment>
<comment type="subcellular location">
    <subcellularLocation>
        <location evidence="1">Cell membrane</location>
        <topology evidence="1">Multi-pass membrane protein</topology>
    </subcellularLocation>
</comment>
<feature type="transmembrane region" description="Helical" evidence="9">
    <location>
        <begin position="63"/>
        <end position="84"/>
    </location>
</feature>
<feature type="transmembrane region" description="Helical" evidence="9">
    <location>
        <begin position="291"/>
        <end position="308"/>
    </location>
</feature>
<keyword evidence="7 9" id="KW-1133">Transmembrane helix</keyword>
<feature type="transmembrane region" description="Helical" evidence="9">
    <location>
        <begin position="408"/>
        <end position="426"/>
    </location>
</feature>
<dbReference type="PANTHER" id="PTHR43528">
    <property type="entry name" value="ALPHA-KETOGLUTARATE PERMEASE"/>
    <property type="match status" value="1"/>
</dbReference>
<dbReference type="GO" id="GO:0005886">
    <property type="term" value="C:plasma membrane"/>
    <property type="evidence" value="ECO:0007669"/>
    <property type="project" value="UniProtKB-SubCell"/>
</dbReference>
<dbReference type="Gene3D" id="1.20.1250.20">
    <property type="entry name" value="MFS general substrate transporter like domains"/>
    <property type="match status" value="2"/>
</dbReference>
<feature type="transmembrane region" description="Helical" evidence="9">
    <location>
        <begin position="250"/>
        <end position="271"/>
    </location>
</feature>
<keyword evidence="4" id="KW-1003">Cell membrane</keyword>
<keyword evidence="8 9" id="KW-0472">Membrane</keyword>
<evidence type="ECO:0000256" key="2">
    <source>
        <dbReference type="ARBA" id="ARBA00008240"/>
    </source>
</evidence>
<keyword evidence="3" id="KW-0813">Transport</keyword>
<feature type="transmembrane region" description="Helical" evidence="9">
    <location>
        <begin position="160"/>
        <end position="184"/>
    </location>
</feature>
<dbReference type="Proteomes" id="UP000196230">
    <property type="component" value="Unassembled WGS sequence"/>
</dbReference>
<dbReference type="PROSITE" id="PS50850">
    <property type="entry name" value="MFS"/>
    <property type="match status" value="1"/>
</dbReference>
<feature type="transmembrane region" description="Helical" evidence="9">
    <location>
        <begin position="339"/>
        <end position="364"/>
    </location>
</feature>
<dbReference type="PANTHER" id="PTHR43528:SF1">
    <property type="entry name" value="ALPHA-KETOGLUTARATE PERMEASE"/>
    <property type="match status" value="1"/>
</dbReference>
<evidence type="ECO:0000256" key="3">
    <source>
        <dbReference type="ARBA" id="ARBA00022448"/>
    </source>
</evidence>
<feature type="transmembrane region" description="Helical" evidence="9">
    <location>
        <begin position="196"/>
        <end position="215"/>
    </location>
</feature>
<evidence type="ECO:0000313" key="11">
    <source>
        <dbReference type="Proteomes" id="UP000196230"/>
    </source>
</evidence>
<gene>
    <name evidence="10" type="ORF">FM125_02695</name>
</gene>
<feature type="transmembrane region" description="Helical" evidence="9">
    <location>
        <begin position="376"/>
        <end position="396"/>
    </location>
</feature>
<evidence type="ECO:0000256" key="7">
    <source>
        <dbReference type="ARBA" id="ARBA00022989"/>
    </source>
</evidence>
<proteinExistence type="inferred from homology"/>
<sequence length="436" mass="46066">MSTAAGGATRPAPVPRPRPRSVKDMLAVNFGNALEWYDWNVYTIFAPVFAAQIFHADNPTSGLLATLAVFAVGFVARPLGGYLFGAYADRVGRKRSLFAAMMVTALGSLLIAFTPTYGTVGVLASVILVVARLLQGLAHGGEMGTSVTYLVERAPQGRRALFGATSWVSVVVGTILATLVGLAVTTLLSQDQVASWGWRVAFGIGGVLGLYALYLRRSLTESEHFTAAQQVVPAADESPRQESGSVWRGLLTIFLVSAGGSLMFYTWLIYLPTHAQVTHQMDESTTLSASLVAQLIFLAAILGAGLLGDRVGRRPLVIAFGLLFVVLPFPLFGMLDGSFASFLLVQTIALLAVALLFGVNGAVWSEALPTAVRAKGVATMLSLATAIFGGTAPYLITWLTAQGWTSAFPIYLMVVGGVTGLTGLLMKETKDVDLAA</sequence>
<organism evidence="10 11">
    <name type="scientific">Micrococcus lylae</name>
    <dbReference type="NCBI Taxonomy" id="1273"/>
    <lineage>
        <taxon>Bacteria</taxon>
        <taxon>Bacillati</taxon>
        <taxon>Actinomycetota</taxon>
        <taxon>Actinomycetes</taxon>
        <taxon>Micrococcales</taxon>
        <taxon>Micrococcaceae</taxon>
        <taxon>Micrococcus</taxon>
    </lineage>
</organism>
<name>A0A1R4IIY2_9MICC</name>
<accession>A0A1R4IIY2</accession>
<dbReference type="GO" id="GO:0015293">
    <property type="term" value="F:symporter activity"/>
    <property type="evidence" value="ECO:0007669"/>
    <property type="project" value="UniProtKB-KW"/>
</dbReference>
<dbReference type="EMBL" id="FUKP01000017">
    <property type="protein sequence ID" value="SJN19685.1"/>
    <property type="molecule type" value="Genomic_DNA"/>
</dbReference>
<evidence type="ECO:0000313" key="10">
    <source>
        <dbReference type="EMBL" id="SJN19685.1"/>
    </source>
</evidence>
<reference evidence="10 11" key="1">
    <citation type="submission" date="2017-02" db="EMBL/GenBank/DDBJ databases">
        <authorList>
            <person name="Peterson S.W."/>
        </authorList>
    </citation>
    <scope>NUCLEOTIDE SEQUENCE [LARGE SCALE GENOMIC DNA]</scope>
    <source>
        <strain evidence="10 11">2B3F</strain>
    </source>
</reference>
<feature type="transmembrane region" description="Helical" evidence="9">
    <location>
        <begin position="315"/>
        <end position="333"/>
    </location>
</feature>
<dbReference type="SUPFAM" id="SSF103473">
    <property type="entry name" value="MFS general substrate transporter"/>
    <property type="match status" value="1"/>
</dbReference>
<evidence type="ECO:0000256" key="5">
    <source>
        <dbReference type="ARBA" id="ARBA00022692"/>
    </source>
</evidence>
<protein>
    <submittedName>
        <fullName evidence="10">L-Proline/Glycine betaine transporter ProP</fullName>
    </submittedName>
</protein>
<dbReference type="PROSITE" id="PS00217">
    <property type="entry name" value="SUGAR_TRANSPORT_2"/>
    <property type="match status" value="1"/>
</dbReference>
<dbReference type="Pfam" id="PF07690">
    <property type="entry name" value="MFS_1"/>
    <property type="match status" value="1"/>
</dbReference>